<comment type="caution">
    <text evidence="1">The sequence shown here is derived from an EMBL/GenBank/DDBJ whole genome shotgun (WGS) entry which is preliminary data.</text>
</comment>
<dbReference type="EMBL" id="NWTC01000022">
    <property type="protein sequence ID" value="PDT45334.1"/>
    <property type="molecule type" value="Genomic_DNA"/>
</dbReference>
<sequence length="69" mass="7755">MKEKKIEIGDEVICRGEVIWIDDDGTPRVSFHGSQCPIRISVSAFELISKPAKPPKPKVKVKPIVDWPD</sequence>
<evidence type="ECO:0000313" key="1">
    <source>
        <dbReference type="EMBL" id="PDT45334.1"/>
    </source>
</evidence>
<evidence type="ECO:0000313" key="2">
    <source>
        <dbReference type="Proteomes" id="UP000220353"/>
    </source>
</evidence>
<dbReference type="AlphaFoldDB" id="A0A2A6LRV7"/>
<organism evidence="1 2">
    <name type="scientific">Rhizobium fredii</name>
    <name type="common">Sinorhizobium fredii</name>
    <dbReference type="NCBI Taxonomy" id="380"/>
    <lineage>
        <taxon>Bacteria</taxon>
        <taxon>Pseudomonadati</taxon>
        <taxon>Pseudomonadota</taxon>
        <taxon>Alphaproteobacteria</taxon>
        <taxon>Hyphomicrobiales</taxon>
        <taxon>Rhizobiaceae</taxon>
        <taxon>Sinorhizobium/Ensifer group</taxon>
        <taxon>Sinorhizobium</taxon>
    </lineage>
</organism>
<accession>A0A2A6LRV7</accession>
<dbReference type="Proteomes" id="UP000220353">
    <property type="component" value="Unassembled WGS sequence"/>
</dbReference>
<name>A0A2A6LRV7_RHIFR</name>
<reference evidence="1 2" key="1">
    <citation type="submission" date="2017-09" db="EMBL/GenBank/DDBJ databases">
        <title>Comparative genomics of rhizobia isolated from Phaseolus vulgaris in China.</title>
        <authorList>
            <person name="Tong W."/>
        </authorList>
    </citation>
    <scope>NUCLEOTIDE SEQUENCE [LARGE SCALE GENOMIC DNA]</scope>
    <source>
        <strain evidence="1 2">PCH1</strain>
    </source>
</reference>
<protein>
    <submittedName>
        <fullName evidence="1">Uncharacterized protein</fullName>
    </submittedName>
</protein>
<dbReference type="RefSeq" id="WP_097587388.1">
    <property type="nucleotide sequence ID" value="NZ_JBGCAJ010000001.1"/>
</dbReference>
<gene>
    <name evidence="1" type="ORF">CO661_24020</name>
</gene>
<proteinExistence type="predicted"/>